<accession>A0A1J4JKW3</accession>
<evidence type="ECO:0000313" key="4">
    <source>
        <dbReference type="Proteomes" id="UP000179807"/>
    </source>
</evidence>
<comment type="caution">
    <text evidence="3">The sequence shown here is derived from an EMBL/GenBank/DDBJ whole genome shotgun (WGS) entry which is preliminary data.</text>
</comment>
<keyword evidence="4" id="KW-1185">Reference proteome</keyword>
<dbReference type="GO" id="GO:0003676">
    <property type="term" value="F:nucleic acid binding"/>
    <property type="evidence" value="ECO:0007669"/>
    <property type="project" value="InterPro"/>
</dbReference>
<dbReference type="GeneID" id="94844302"/>
<protein>
    <submittedName>
        <fullName evidence="3">Uncharacterized protein</fullName>
    </submittedName>
</protein>
<dbReference type="VEuPathDB" id="TrichDB:TRFO_34301"/>
<feature type="region of interest" description="Disordered" evidence="2">
    <location>
        <begin position="306"/>
        <end position="325"/>
    </location>
</feature>
<dbReference type="EMBL" id="MLAK01001013">
    <property type="protein sequence ID" value="OHS99297.1"/>
    <property type="molecule type" value="Genomic_DNA"/>
</dbReference>
<gene>
    <name evidence="3" type="ORF">TRFO_34301</name>
</gene>
<evidence type="ECO:0000313" key="3">
    <source>
        <dbReference type="EMBL" id="OHS99297.1"/>
    </source>
</evidence>
<evidence type="ECO:0000256" key="1">
    <source>
        <dbReference type="SAM" id="Coils"/>
    </source>
</evidence>
<reference evidence="3" key="1">
    <citation type="submission" date="2016-10" db="EMBL/GenBank/DDBJ databases">
        <authorList>
            <person name="Benchimol M."/>
            <person name="Almeida L.G."/>
            <person name="Vasconcelos A.T."/>
            <person name="Perreira-Neves A."/>
            <person name="Rosa I.A."/>
            <person name="Tasca T."/>
            <person name="Bogo M.R."/>
            <person name="de Souza W."/>
        </authorList>
    </citation>
    <scope>NUCLEOTIDE SEQUENCE [LARGE SCALE GENOMIC DNA]</scope>
    <source>
        <strain evidence="3">K</strain>
    </source>
</reference>
<dbReference type="AlphaFoldDB" id="A0A1J4JKW3"/>
<evidence type="ECO:0000256" key="2">
    <source>
        <dbReference type="SAM" id="MobiDB-lite"/>
    </source>
</evidence>
<organism evidence="3 4">
    <name type="scientific">Tritrichomonas foetus</name>
    <dbReference type="NCBI Taxonomy" id="1144522"/>
    <lineage>
        <taxon>Eukaryota</taxon>
        <taxon>Metamonada</taxon>
        <taxon>Parabasalia</taxon>
        <taxon>Tritrichomonadida</taxon>
        <taxon>Tritrichomonadidae</taxon>
        <taxon>Tritrichomonas</taxon>
    </lineage>
</organism>
<feature type="coiled-coil region" evidence="1">
    <location>
        <begin position="690"/>
        <end position="729"/>
    </location>
</feature>
<dbReference type="SUPFAM" id="SSF54928">
    <property type="entry name" value="RNA-binding domain, RBD"/>
    <property type="match status" value="1"/>
</dbReference>
<dbReference type="RefSeq" id="XP_068352434.1">
    <property type="nucleotide sequence ID" value="XM_068509598.1"/>
</dbReference>
<dbReference type="InterPro" id="IPR035979">
    <property type="entry name" value="RBD_domain_sf"/>
</dbReference>
<proteinExistence type="predicted"/>
<sequence>MTKYILNFIELTRMQTLSRTRTFKVSTDPPIKNMNYPGRKIIRDITGFLGSKCQIVYACTTRENQRNNLKQIILYVLVADDSDIERLLAQNGIYYMIFKLSIVNNIQIPNNSIDLHRFPLKIFPPNPTDEEKQHLINVLNSLERQPNSTLQGNVAILLNRLRYPSKSVSINFTNFSLEAANEIIEIVGGQEKIVKHKINGSTLDLELESEESANRVLDMNLTTSNDSAFIISFKNNDNMLNNNETMNSDNERENKSNSNNETQKYFSILAFNSSSNQIPNFSGSIFSLEYNCDELIRQSINSNNMDNNNINSNNNNSNNNNSNNISSNNISSNNWNRINIWSNNWIDNNMNNDNMNNDRMNNDDNISNTNSNNIAYDDDNERAYQYKLFIFNNYDDFVLKNSNFASSTFLKLETRPLSIFVSPANNEKLILDEFSQFGRIKWASLKYSIMNDNHDSFMVISFASIEAYKRVLRIKKITINSSIVNIRPYLNFDYLTCKTKKLIPTYKCRNPNFFFHKNKPYDGILNQIPREFIQVVASSSSFGDVYNLIDYSNSFFFSSKDEKNSYIEFQFPDFYIQLTDLVLNSACLNSKSEHPQNFRIEVSVDGIEYFTLCSFNDFLELDGISKLCHISFKQTILPDQRQKQKSQKGRNIYHSPFFHYLRFRQTGENTGGTNILTLGKIELFGKVTWNNEYQEILDNRIEEKKKLIQKKAEQKIELKNMRIEEIRQAKIHQLNQLASRRYHMNMLKFTPYEISMFQAFRATFEYELRRSLPELSEEDVSMTLLDMFLSINNRNLL</sequence>
<dbReference type="Proteomes" id="UP000179807">
    <property type="component" value="Unassembled WGS sequence"/>
</dbReference>
<name>A0A1J4JKW3_9EUKA</name>
<keyword evidence="1" id="KW-0175">Coiled coil</keyword>